<evidence type="ECO:0000313" key="5">
    <source>
        <dbReference type="Proteomes" id="UP000016600"/>
    </source>
</evidence>
<proteinExistence type="predicted"/>
<evidence type="ECO:0000256" key="1">
    <source>
        <dbReference type="ARBA" id="ARBA00023125"/>
    </source>
</evidence>
<gene>
    <name evidence="4" type="ORF">HMPREF1218_1339</name>
</gene>
<dbReference type="AlphaFoldDB" id="U2L7C4"/>
<feature type="domain" description="HU" evidence="3">
    <location>
        <begin position="15"/>
        <end position="123"/>
    </location>
</feature>
<sequence length="144" mass="16093">MLNYIVSKVLMKIGPKKGKTMYFAKADKPRIITFEEVIKDIAEMSSLTTGDVRNAIDRLAYYLHRELAEGNTVQLGQIGTFSVQAAGKQMEKEEDVTAATIKTPKIRFYLNAYLHESMKSLRFSVNNPKAKQHKGGGTTPTPKP</sequence>
<name>U2L7C4_9BACT</name>
<dbReference type="InterPro" id="IPR005902">
    <property type="entry name" value="HU_DNA-bd_put"/>
</dbReference>
<keyword evidence="1 4" id="KW-0238">DNA-binding</keyword>
<evidence type="ECO:0000256" key="2">
    <source>
        <dbReference type="SAM" id="MobiDB-lite"/>
    </source>
</evidence>
<dbReference type="Pfam" id="PF18291">
    <property type="entry name" value="HU-HIG"/>
    <property type="match status" value="1"/>
</dbReference>
<protein>
    <submittedName>
        <fullName evidence="4">Putative DNA-binding protein</fullName>
    </submittedName>
</protein>
<dbReference type="NCBIfam" id="TIGR01201">
    <property type="entry name" value="HU_rel"/>
    <property type="match status" value="1"/>
</dbReference>
<reference evidence="4 5" key="1">
    <citation type="submission" date="2013-08" db="EMBL/GenBank/DDBJ databases">
        <authorList>
            <person name="Durkin A.S."/>
            <person name="Haft D.R."/>
            <person name="McCorrison J."/>
            <person name="Torralba M."/>
            <person name="Gillis M."/>
            <person name="Haft D.H."/>
            <person name="Methe B."/>
            <person name="Sutton G."/>
            <person name="Nelson K.E."/>
        </authorList>
    </citation>
    <scope>NUCLEOTIDE SEQUENCE [LARGE SCALE GENOMIC DNA]</scope>
    <source>
        <strain evidence="4 5">F0068</strain>
    </source>
</reference>
<comment type="caution">
    <text evidence="4">The sequence shown here is derived from an EMBL/GenBank/DDBJ whole genome shotgun (WGS) entry which is preliminary data.</text>
</comment>
<dbReference type="SUPFAM" id="SSF47729">
    <property type="entry name" value="IHF-like DNA-binding proteins"/>
    <property type="match status" value="1"/>
</dbReference>
<organism evidence="4 5">
    <name type="scientific">Hoylesella pleuritidis F0068</name>
    <dbReference type="NCBI Taxonomy" id="1081904"/>
    <lineage>
        <taxon>Bacteria</taxon>
        <taxon>Pseudomonadati</taxon>
        <taxon>Bacteroidota</taxon>
        <taxon>Bacteroidia</taxon>
        <taxon>Bacteroidales</taxon>
        <taxon>Prevotellaceae</taxon>
        <taxon>Hoylesella</taxon>
    </lineage>
</organism>
<dbReference type="EMBL" id="AWET01000038">
    <property type="protein sequence ID" value="ERK00246.1"/>
    <property type="molecule type" value="Genomic_DNA"/>
</dbReference>
<dbReference type="InterPro" id="IPR010992">
    <property type="entry name" value="IHF-like_DNA-bd_dom_sf"/>
</dbReference>
<feature type="region of interest" description="Disordered" evidence="2">
    <location>
        <begin position="125"/>
        <end position="144"/>
    </location>
</feature>
<evidence type="ECO:0000313" key="4">
    <source>
        <dbReference type="EMBL" id="ERK00246.1"/>
    </source>
</evidence>
<evidence type="ECO:0000259" key="3">
    <source>
        <dbReference type="Pfam" id="PF18291"/>
    </source>
</evidence>
<dbReference type="RefSeq" id="WP_021584325.1">
    <property type="nucleotide sequence ID" value="NZ_AWET01000038.1"/>
</dbReference>
<dbReference type="Gene3D" id="4.10.520.10">
    <property type="entry name" value="IHF-like DNA-binding proteins"/>
    <property type="match status" value="1"/>
</dbReference>
<accession>U2L7C4</accession>
<keyword evidence="5" id="KW-1185">Reference proteome</keyword>
<dbReference type="InterPro" id="IPR041607">
    <property type="entry name" value="HU-HIG"/>
</dbReference>
<dbReference type="Proteomes" id="UP000016600">
    <property type="component" value="Unassembled WGS sequence"/>
</dbReference>
<dbReference type="GO" id="GO:0003677">
    <property type="term" value="F:DNA binding"/>
    <property type="evidence" value="ECO:0007669"/>
    <property type="project" value="UniProtKB-KW"/>
</dbReference>
<dbReference type="PATRIC" id="fig|1081904.3.peg.1731"/>